<comment type="subcellular location">
    <subcellularLocation>
        <location evidence="1">Membrane</location>
        <topology evidence="1">Multi-pass membrane protein</topology>
    </subcellularLocation>
</comment>
<feature type="transmembrane region" description="Helical" evidence="5">
    <location>
        <begin position="104"/>
        <end position="126"/>
    </location>
</feature>
<evidence type="ECO:0000256" key="3">
    <source>
        <dbReference type="ARBA" id="ARBA00022989"/>
    </source>
</evidence>
<reference evidence="6" key="1">
    <citation type="journal article" date="2020" name="Stud. Mycol.">
        <title>101 Dothideomycetes genomes: a test case for predicting lifestyles and emergence of pathogens.</title>
        <authorList>
            <person name="Haridas S."/>
            <person name="Albert R."/>
            <person name="Binder M."/>
            <person name="Bloem J."/>
            <person name="Labutti K."/>
            <person name="Salamov A."/>
            <person name="Andreopoulos B."/>
            <person name="Baker S."/>
            <person name="Barry K."/>
            <person name="Bills G."/>
            <person name="Bluhm B."/>
            <person name="Cannon C."/>
            <person name="Castanera R."/>
            <person name="Culley D."/>
            <person name="Daum C."/>
            <person name="Ezra D."/>
            <person name="Gonzalez J."/>
            <person name="Henrissat B."/>
            <person name="Kuo A."/>
            <person name="Liang C."/>
            <person name="Lipzen A."/>
            <person name="Lutzoni F."/>
            <person name="Magnuson J."/>
            <person name="Mondo S."/>
            <person name="Nolan M."/>
            <person name="Ohm R."/>
            <person name="Pangilinan J."/>
            <person name="Park H.-J."/>
            <person name="Ramirez L."/>
            <person name="Alfaro M."/>
            <person name="Sun H."/>
            <person name="Tritt A."/>
            <person name="Yoshinaga Y."/>
            <person name="Zwiers L.-H."/>
            <person name="Turgeon B."/>
            <person name="Goodwin S."/>
            <person name="Spatafora J."/>
            <person name="Crous P."/>
            <person name="Grigoriev I."/>
        </authorList>
    </citation>
    <scope>NUCLEOTIDE SEQUENCE</scope>
    <source>
        <strain evidence="6">CBS 121410</strain>
    </source>
</reference>
<feature type="transmembrane region" description="Helical" evidence="5">
    <location>
        <begin position="220"/>
        <end position="244"/>
    </location>
</feature>
<feature type="transmembrane region" description="Helical" evidence="5">
    <location>
        <begin position="509"/>
        <end position="531"/>
    </location>
</feature>
<dbReference type="OrthoDB" id="10250282at2759"/>
<dbReference type="PANTHER" id="PTHR23502">
    <property type="entry name" value="MAJOR FACILITATOR SUPERFAMILY"/>
    <property type="match status" value="1"/>
</dbReference>
<evidence type="ECO:0008006" key="8">
    <source>
        <dbReference type="Google" id="ProtNLM"/>
    </source>
</evidence>
<accession>A0A9P4HZW7</accession>
<dbReference type="Proteomes" id="UP000799776">
    <property type="component" value="Unassembled WGS sequence"/>
</dbReference>
<comment type="caution">
    <text evidence="6">The sequence shown here is derived from an EMBL/GenBank/DDBJ whole genome shotgun (WGS) entry which is preliminary data.</text>
</comment>
<sequence>MAIDLTVLSMAKKTDTEGTSIADEIAIVPASLQPGGPGSHHLRFLGPARRKRQPISRNWGKLKKRITAAIACVNTGLVGFLIGVYAGEVPRIQYFIADQHHKVILGNVVLYIGLAISTFLFWPLPLLHGRKPYVLGALVLLLPLQFPQALVSDQQRVPTVAIRVGLLLPRAISGLVLGFANVNFLTTLLDLFGASLQSDMPHQELVVVNDVRRHGGGMGLWLGIWTWSFIASLAIGFLTGAGIINDLNPAWGFYIVVIMIAFVLLLNVIAPETRRSRHRHSVLDVVDANENVYQRVARGEIKLHISTEGPVWWWEEVIAGITLSGRMVTSRGFALMSTYLAWIYAEVVLIIVLLGALLSREYRWRPREVGAGVVSIAVGALFAIPLTKANLFSRDRKQGPRTDSMTFQTQFTWTSHMVRRIVFTVLLPLAGLAYTLASPGIKVHYLVPIFFAGFVGFLSNLAIAECIGLIMETYDTCDLQPGVNTKHRLQSMAEVDKRRRTTYSSFPRVSAGIFVSQTLAFLFAAAATGVGGVMSRSLSAQKATAITAGVLFLLTLLFTAVLWRFKSLQVIPDGALGTRANTADWGEAMAQDKEWKPVVIGNPSGKMRRMNALEMGRESRWTEIRRLNKLIRK</sequence>
<gene>
    <name evidence="6" type="ORF">K490DRAFT_62246</name>
</gene>
<organism evidence="6 7">
    <name type="scientific">Saccharata proteae CBS 121410</name>
    <dbReference type="NCBI Taxonomy" id="1314787"/>
    <lineage>
        <taxon>Eukaryota</taxon>
        <taxon>Fungi</taxon>
        <taxon>Dikarya</taxon>
        <taxon>Ascomycota</taxon>
        <taxon>Pezizomycotina</taxon>
        <taxon>Dothideomycetes</taxon>
        <taxon>Dothideomycetes incertae sedis</taxon>
        <taxon>Botryosphaeriales</taxon>
        <taxon>Saccharataceae</taxon>
        <taxon>Saccharata</taxon>
    </lineage>
</organism>
<feature type="transmembrane region" description="Helical" evidence="5">
    <location>
        <begin position="171"/>
        <end position="192"/>
    </location>
</feature>
<dbReference type="EMBL" id="ML978712">
    <property type="protein sequence ID" value="KAF2090914.1"/>
    <property type="molecule type" value="Genomic_DNA"/>
</dbReference>
<keyword evidence="2 5" id="KW-0812">Transmembrane</keyword>
<evidence type="ECO:0000256" key="4">
    <source>
        <dbReference type="ARBA" id="ARBA00023136"/>
    </source>
</evidence>
<feature type="transmembrane region" description="Helical" evidence="5">
    <location>
        <begin position="66"/>
        <end position="84"/>
    </location>
</feature>
<dbReference type="InterPro" id="IPR036259">
    <property type="entry name" value="MFS_trans_sf"/>
</dbReference>
<evidence type="ECO:0000256" key="5">
    <source>
        <dbReference type="SAM" id="Phobius"/>
    </source>
</evidence>
<feature type="transmembrane region" description="Helical" evidence="5">
    <location>
        <begin position="369"/>
        <end position="387"/>
    </location>
</feature>
<keyword evidence="3 5" id="KW-1133">Transmembrane helix</keyword>
<dbReference type="PANTHER" id="PTHR23502:SF76">
    <property type="entry name" value="POLYAMINE TRANSPORT PROTEIN"/>
    <property type="match status" value="1"/>
</dbReference>
<keyword evidence="7" id="KW-1185">Reference proteome</keyword>
<dbReference type="GO" id="GO:0005886">
    <property type="term" value="C:plasma membrane"/>
    <property type="evidence" value="ECO:0007669"/>
    <property type="project" value="TreeGrafter"/>
</dbReference>
<dbReference type="AlphaFoldDB" id="A0A9P4HZW7"/>
<protein>
    <recommendedName>
        <fullName evidence="8">MFS general substrate transporter</fullName>
    </recommendedName>
</protein>
<feature type="transmembrane region" description="Helical" evidence="5">
    <location>
        <begin position="133"/>
        <end position="151"/>
    </location>
</feature>
<name>A0A9P4HZW7_9PEZI</name>
<evidence type="ECO:0000256" key="1">
    <source>
        <dbReference type="ARBA" id="ARBA00004141"/>
    </source>
</evidence>
<dbReference type="SUPFAM" id="SSF103473">
    <property type="entry name" value="MFS general substrate transporter"/>
    <property type="match status" value="1"/>
</dbReference>
<feature type="transmembrane region" description="Helical" evidence="5">
    <location>
        <begin position="543"/>
        <end position="563"/>
    </location>
</feature>
<keyword evidence="4 5" id="KW-0472">Membrane</keyword>
<feature type="transmembrane region" description="Helical" evidence="5">
    <location>
        <begin position="250"/>
        <end position="270"/>
    </location>
</feature>
<evidence type="ECO:0000313" key="7">
    <source>
        <dbReference type="Proteomes" id="UP000799776"/>
    </source>
</evidence>
<dbReference type="GO" id="GO:0022857">
    <property type="term" value="F:transmembrane transporter activity"/>
    <property type="evidence" value="ECO:0007669"/>
    <property type="project" value="TreeGrafter"/>
</dbReference>
<evidence type="ECO:0000313" key="6">
    <source>
        <dbReference type="EMBL" id="KAF2090914.1"/>
    </source>
</evidence>
<dbReference type="Gene3D" id="1.20.1250.20">
    <property type="entry name" value="MFS general substrate transporter like domains"/>
    <property type="match status" value="1"/>
</dbReference>
<evidence type="ECO:0000256" key="2">
    <source>
        <dbReference type="ARBA" id="ARBA00022692"/>
    </source>
</evidence>
<feature type="transmembrane region" description="Helical" evidence="5">
    <location>
        <begin position="443"/>
        <end position="463"/>
    </location>
</feature>
<proteinExistence type="predicted"/>
<feature type="transmembrane region" description="Helical" evidence="5">
    <location>
        <begin position="333"/>
        <end position="357"/>
    </location>
</feature>
<feature type="transmembrane region" description="Helical" evidence="5">
    <location>
        <begin position="417"/>
        <end position="437"/>
    </location>
</feature>